<evidence type="ECO:0000313" key="1">
    <source>
        <dbReference type="EMBL" id="CAD0155376.1"/>
    </source>
</evidence>
<accession>A0AAU9H4T8</accession>
<dbReference type="AlphaFoldDB" id="A0AAU9H4T8"/>
<organism evidence="1 2">
    <name type="scientific">Streptococcus thermophilus</name>
    <dbReference type="NCBI Taxonomy" id="1308"/>
    <lineage>
        <taxon>Bacteria</taxon>
        <taxon>Bacillati</taxon>
        <taxon>Bacillota</taxon>
        <taxon>Bacilli</taxon>
        <taxon>Lactobacillales</taxon>
        <taxon>Streptococcaceae</taxon>
        <taxon>Streptococcus</taxon>
    </lineage>
</organism>
<dbReference type="EMBL" id="LR822030">
    <property type="protein sequence ID" value="CAD0155376.1"/>
    <property type="molecule type" value="Genomic_DNA"/>
</dbReference>
<gene>
    <name evidence="1" type="ORF">STHERMO_0930</name>
</gene>
<reference evidence="1 2" key="1">
    <citation type="submission" date="2020-06" db="EMBL/GenBank/DDBJ databases">
        <authorList>
            <person name="Chuat V."/>
        </authorList>
    </citation>
    <scope>NUCLEOTIDE SEQUENCE [LARGE SCALE GENOMIC DNA]</scope>
    <source>
        <strain evidence="1">STH_CIRM_1046</strain>
    </source>
</reference>
<protein>
    <submittedName>
        <fullName evidence="1">Uncharacterized protein</fullName>
    </submittedName>
</protein>
<proteinExistence type="predicted"/>
<dbReference type="Proteomes" id="UP000509120">
    <property type="component" value="Chromosome"/>
</dbReference>
<name>A0AAU9H4T8_STRTR</name>
<sequence length="27" mass="3360">MLDNVEYMEYTVFVKLLKELIDYTNFK</sequence>
<evidence type="ECO:0000313" key="2">
    <source>
        <dbReference type="Proteomes" id="UP000509120"/>
    </source>
</evidence>